<sequence>MLDERHLQHQMTDEQLREMNENGYLTVEDALPPDLVERLETKVDNIYQNHLGAGYDPYSKSQLTEHNNFFYPNFLGTDQIFVNILDWYKTFPKVWGILGWNIYSYHSHFIITPPRPDEVRGKSTPLGWHQDSGRVNSELESSPRPRLSIKVVYWLSDCSEIGRGNFYVIPGSHLWDKLEKPKDGSLPDKATPICCKPGDAVFFDRRLWHARSENDSDITRKGLFYGYGYRWLRSKDNMTIPAEMFERNDPIRQQLLGGSTNANGHFSPKDADVPLKVWLEEKADTEFEVSNQYSGIIESFNASKRTTFIIDKAGYIRAIDTDVNVKTHGEDVAVLLKEVLPKIEVGQPAPDFIATDGTDVNGIGYAIDVPPRTVTDLPPIGDTVILYTYYHQNRENKITLYGFTSKDALKVFELALTVSGVGPALAQNIVTRLSPSQFQRAVHSGDATTLMRVPRLSEDIAQVIITKLKKNIMKLKLEGDVDLGKPTGAPDAEAIKILINLGASELEAEQAVDKAQQVLGESAQQENLIAQALRYIRN</sequence>
<dbReference type="GO" id="GO:0009379">
    <property type="term" value="C:Holliday junction helicase complex"/>
    <property type="evidence" value="ECO:0007669"/>
    <property type="project" value="InterPro"/>
</dbReference>
<dbReference type="Proteomes" id="UP001174909">
    <property type="component" value="Unassembled WGS sequence"/>
</dbReference>
<dbReference type="Pfam" id="PF14520">
    <property type="entry name" value="HHH_5"/>
    <property type="match status" value="1"/>
</dbReference>
<dbReference type="Pfam" id="PF05721">
    <property type="entry name" value="PhyH"/>
    <property type="match status" value="1"/>
</dbReference>
<dbReference type="Gene3D" id="2.40.50.140">
    <property type="entry name" value="Nucleic acid-binding proteins"/>
    <property type="match status" value="1"/>
</dbReference>
<feature type="domain" description="DNA helicase Holliday junction RuvA type" evidence="6">
    <location>
        <begin position="359"/>
        <end position="402"/>
    </location>
</feature>
<evidence type="ECO:0000313" key="7">
    <source>
        <dbReference type="EMBL" id="CAI8006388.1"/>
    </source>
</evidence>
<organism evidence="7 8">
    <name type="scientific">Geodia barretti</name>
    <name type="common">Barrett's horny sponge</name>
    <dbReference type="NCBI Taxonomy" id="519541"/>
    <lineage>
        <taxon>Eukaryota</taxon>
        <taxon>Metazoa</taxon>
        <taxon>Porifera</taxon>
        <taxon>Demospongiae</taxon>
        <taxon>Heteroscleromorpha</taxon>
        <taxon>Tetractinellida</taxon>
        <taxon>Astrophorina</taxon>
        <taxon>Geodiidae</taxon>
        <taxon>Geodia</taxon>
    </lineage>
</organism>
<evidence type="ECO:0000259" key="6">
    <source>
        <dbReference type="Pfam" id="PF01330"/>
    </source>
</evidence>
<dbReference type="InterPro" id="IPR013849">
    <property type="entry name" value="DNA_helicase_Holl-junc_RuvA_I"/>
</dbReference>
<dbReference type="SUPFAM" id="SSF47781">
    <property type="entry name" value="RuvA domain 2-like"/>
    <property type="match status" value="1"/>
</dbReference>
<keyword evidence="2" id="KW-0963">Cytoplasm</keyword>
<dbReference type="InterPro" id="IPR012340">
    <property type="entry name" value="NA-bd_OB-fold"/>
</dbReference>
<keyword evidence="7" id="KW-0378">Hydrolase</keyword>
<keyword evidence="7" id="KW-0067">ATP-binding</keyword>
<dbReference type="InterPro" id="IPR036249">
    <property type="entry name" value="Thioredoxin-like_sf"/>
</dbReference>
<keyword evidence="3" id="KW-0227">DNA damage</keyword>
<protein>
    <submittedName>
        <fullName evidence="7">Holliday junction ATP-dependent DNA helicase RuvA</fullName>
    </submittedName>
</protein>
<keyword evidence="8" id="KW-1185">Reference proteome</keyword>
<dbReference type="GO" id="GO:0006310">
    <property type="term" value="P:DNA recombination"/>
    <property type="evidence" value="ECO:0007669"/>
    <property type="project" value="InterPro"/>
</dbReference>
<dbReference type="Gene3D" id="1.10.150.20">
    <property type="entry name" value="5' to 3' exonuclease, C-terminal subdomain"/>
    <property type="match status" value="1"/>
</dbReference>
<comment type="caution">
    <text evidence="7">The sequence shown here is derived from an EMBL/GenBank/DDBJ whole genome shotgun (WGS) entry which is preliminary data.</text>
</comment>
<dbReference type="GO" id="GO:0006281">
    <property type="term" value="P:DNA repair"/>
    <property type="evidence" value="ECO:0007669"/>
    <property type="project" value="UniProtKB-KW"/>
</dbReference>
<proteinExistence type="inferred from homology"/>
<dbReference type="SUPFAM" id="SSF50249">
    <property type="entry name" value="Nucleic acid-binding proteins"/>
    <property type="match status" value="1"/>
</dbReference>
<keyword evidence="7" id="KW-0347">Helicase</keyword>
<dbReference type="GO" id="GO:0003677">
    <property type="term" value="F:DNA binding"/>
    <property type="evidence" value="ECO:0007669"/>
    <property type="project" value="UniProtKB-KW"/>
</dbReference>
<name>A0AA35R7Q7_GEOBA</name>
<dbReference type="NCBIfam" id="TIGR00084">
    <property type="entry name" value="ruvA"/>
    <property type="match status" value="1"/>
</dbReference>
<dbReference type="PANTHER" id="PTHR20883:SF46">
    <property type="entry name" value="PHYTANOYL-COA HYDROXYLASE"/>
    <property type="match status" value="1"/>
</dbReference>
<evidence type="ECO:0000256" key="1">
    <source>
        <dbReference type="ARBA" id="ARBA00001962"/>
    </source>
</evidence>
<reference evidence="7" key="1">
    <citation type="submission" date="2023-03" db="EMBL/GenBank/DDBJ databases">
        <authorList>
            <person name="Steffen K."/>
            <person name="Cardenas P."/>
        </authorList>
    </citation>
    <scope>NUCLEOTIDE SEQUENCE</scope>
</reference>
<dbReference type="CDD" id="cd14332">
    <property type="entry name" value="UBA_RuvA_C"/>
    <property type="match status" value="1"/>
</dbReference>
<dbReference type="InterPro" id="IPR011114">
    <property type="entry name" value="RuvA_C"/>
</dbReference>
<accession>A0AA35R7Q7</accession>
<evidence type="ECO:0000256" key="4">
    <source>
        <dbReference type="ARBA" id="ARBA00023125"/>
    </source>
</evidence>
<dbReference type="InterPro" id="IPR000085">
    <property type="entry name" value="RuvA"/>
</dbReference>
<evidence type="ECO:0000313" key="8">
    <source>
        <dbReference type="Proteomes" id="UP001174909"/>
    </source>
</evidence>
<comment type="cofactor">
    <cofactor evidence="1">
        <name>Fe cation</name>
        <dbReference type="ChEBI" id="CHEBI:24875"/>
    </cofactor>
</comment>
<dbReference type="SUPFAM" id="SSF52833">
    <property type="entry name" value="Thioredoxin-like"/>
    <property type="match status" value="1"/>
</dbReference>
<keyword evidence="7" id="KW-0547">Nucleotide-binding</keyword>
<dbReference type="InterPro" id="IPR008775">
    <property type="entry name" value="Phytyl_CoA_dOase-like"/>
</dbReference>
<evidence type="ECO:0000256" key="2">
    <source>
        <dbReference type="ARBA" id="ARBA00022490"/>
    </source>
</evidence>
<evidence type="ECO:0000256" key="5">
    <source>
        <dbReference type="ARBA" id="ARBA00023204"/>
    </source>
</evidence>
<gene>
    <name evidence="7" type="ORF">GBAR_LOCUS4683</name>
</gene>
<dbReference type="GO" id="GO:0009378">
    <property type="term" value="F:four-way junction helicase activity"/>
    <property type="evidence" value="ECO:0007669"/>
    <property type="project" value="InterPro"/>
</dbReference>
<dbReference type="SUPFAM" id="SSF51197">
    <property type="entry name" value="Clavaminate synthase-like"/>
    <property type="match status" value="1"/>
</dbReference>
<keyword evidence="5" id="KW-0234">DNA repair</keyword>
<dbReference type="InterPro" id="IPR010994">
    <property type="entry name" value="RuvA_2-like"/>
</dbReference>
<dbReference type="PANTHER" id="PTHR20883">
    <property type="entry name" value="PHYTANOYL-COA DIOXYGENASE DOMAIN CONTAINING 1"/>
    <property type="match status" value="1"/>
</dbReference>
<keyword evidence="4" id="KW-0238">DNA-binding</keyword>
<evidence type="ECO:0000256" key="3">
    <source>
        <dbReference type="ARBA" id="ARBA00022763"/>
    </source>
</evidence>
<dbReference type="AlphaFoldDB" id="A0AA35R7Q7"/>
<dbReference type="HAMAP" id="MF_00031">
    <property type="entry name" value="DNA_HJ_migration_RuvA"/>
    <property type="match status" value="1"/>
</dbReference>
<dbReference type="GO" id="GO:0005524">
    <property type="term" value="F:ATP binding"/>
    <property type="evidence" value="ECO:0007669"/>
    <property type="project" value="InterPro"/>
</dbReference>
<dbReference type="Gene3D" id="3.40.30.10">
    <property type="entry name" value="Glutaredoxin"/>
    <property type="match status" value="1"/>
</dbReference>
<dbReference type="EMBL" id="CASHTH010000683">
    <property type="protein sequence ID" value="CAI8006388.1"/>
    <property type="molecule type" value="Genomic_DNA"/>
</dbReference>
<dbReference type="Pfam" id="PF01330">
    <property type="entry name" value="RuvA_N"/>
    <property type="match status" value="1"/>
</dbReference>
<dbReference type="Gene3D" id="2.60.120.620">
    <property type="entry name" value="q2cbj1_9rhob like domain"/>
    <property type="match status" value="1"/>
</dbReference>